<dbReference type="EMBL" id="MU003851">
    <property type="protein sequence ID" value="KAF2717137.1"/>
    <property type="molecule type" value="Genomic_DNA"/>
</dbReference>
<keyword evidence="3" id="KW-1185">Reference proteome</keyword>
<dbReference type="Pfam" id="PF06985">
    <property type="entry name" value="HET"/>
    <property type="match status" value="1"/>
</dbReference>
<evidence type="ECO:0000313" key="2">
    <source>
        <dbReference type="EMBL" id="KAF2717137.1"/>
    </source>
</evidence>
<dbReference type="Proteomes" id="UP000799441">
    <property type="component" value="Unassembled WGS sequence"/>
</dbReference>
<sequence>LPTRVISVEDPPRLVVTNGRRGSWVSLSHCWGKGVKYVTTTSNLESSKSSLSIDRLTPTFQDAIAVTRELGFGFLWIDSICIIQDSVQDWHHEARRMQTYYKHAALTLAVDFACCDHEGFLSVSRMDDQTFARTSLRMGPAESACVGYIRHWADHTGKPRERSLLSTRAWTLQEDLLSPRSLHFTLEGLRWECQVHRISERDLRWYNILDEYCQRALTFGKDRLVALEGVAQEIAAQTGFSYVDGLWKEDLHFGLLWQVDARGVRPETERAPSWSWA</sequence>
<feature type="domain" description="Heterokaryon incompatibility" evidence="1">
    <location>
        <begin position="24"/>
        <end position="174"/>
    </location>
</feature>
<evidence type="ECO:0000313" key="3">
    <source>
        <dbReference type="Proteomes" id="UP000799441"/>
    </source>
</evidence>
<protein>
    <submittedName>
        <fullName evidence="2">HET-domain-containing protein</fullName>
    </submittedName>
</protein>
<name>A0A9P4PY75_9PEZI</name>
<evidence type="ECO:0000259" key="1">
    <source>
        <dbReference type="Pfam" id="PF06985"/>
    </source>
</evidence>
<dbReference type="PANTHER" id="PTHR33112:SF16">
    <property type="entry name" value="HETEROKARYON INCOMPATIBILITY DOMAIN-CONTAINING PROTEIN"/>
    <property type="match status" value="1"/>
</dbReference>
<dbReference type="AlphaFoldDB" id="A0A9P4PY75"/>
<reference evidence="2" key="1">
    <citation type="journal article" date="2020" name="Stud. Mycol.">
        <title>101 Dothideomycetes genomes: a test case for predicting lifestyles and emergence of pathogens.</title>
        <authorList>
            <person name="Haridas S."/>
            <person name="Albert R."/>
            <person name="Binder M."/>
            <person name="Bloem J."/>
            <person name="Labutti K."/>
            <person name="Salamov A."/>
            <person name="Andreopoulos B."/>
            <person name="Baker S."/>
            <person name="Barry K."/>
            <person name="Bills G."/>
            <person name="Bluhm B."/>
            <person name="Cannon C."/>
            <person name="Castanera R."/>
            <person name="Culley D."/>
            <person name="Daum C."/>
            <person name="Ezra D."/>
            <person name="Gonzalez J."/>
            <person name="Henrissat B."/>
            <person name="Kuo A."/>
            <person name="Liang C."/>
            <person name="Lipzen A."/>
            <person name="Lutzoni F."/>
            <person name="Magnuson J."/>
            <person name="Mondo S."/>
            <person name="Nolan M."/>
            <person name="Ohm R."/>
            <person name="Pangilinan J."/>
            <person name="Park H.-J."/>
            <person name="Ramirez L."/>
            <person name="Alfaro M."/>
            <person name="Sun H."/>
            <person name="Tritt A."/>
            <person name="Yoshinaga Y."/>
            <person name="Zwiers L.-H."/>
            <person name="Turgeon B."/>
            <person name="Goodwin S."/>
            <person name="Spatafora J."/>
            <person name="Crous P."/>
            <person name="Grigoriev I."/>
        </authorList>
    </citation>
    <scope>NUCLEOTIDE SEQUENCE</scope>
    <source>
        <strain evidence="2">CBS 116435</strain>
    </source>
</reference>
<gene>
    <name evidence="2" type="ORF">K431DRAFT_190095</name>
</gene>
<feature type="non-terminal residue" evidence="2">
    <location>
        <position position="277"/>
    </location>
</feature>
<organism evidence="2 3">
    <name type="scientific">Polychaeton citri CBS 116435</name>
    <dbReference type="NCBI Taxonomy" id="1314669"/>
    <lineage>
        <taxon>Eukaryota</taxon>
        <taxon>Fungi</taxon>
        <taxon>Dikarya</taxon>
        <taxon>Ascomycota</taxon>
        <taxon>Pezizomycotina</taxon>
        <taxon>Dothideomycetes</taxon>
        <taxon>Dothideomycetidae</taxon>
        <taxon>Capnodiales</taxon>
        <taxon>Capnodiaceae</taxon>
        <taxon>Polychaeton</taxon>
    </lineage>
</organism>
<dbReference type="PANTHER" id="PTHR33112">
    <property type="entry name" value="DOMAIN PROTEIN, PUTATIVE-RELATED"/>
    <property type="match status" value="1"/>
</dbReference>
<proteinExistence type="predicted"/>
<comment type="caution">
    <text evidence="2">The sequence shown here is derived from an EMBL/GenBank/DDBJ whole genome shotgun (WGS) entry which is preliminary data.</text>
</comment>
<dbReference type="OrthoDB" id="5362512at2759"/>
<feature type="non-terminal residue" evidence="2">
    <location>
        <position position="1"/>
    </location>
</feature>
<accession>A0A9P4PY75</accession>
<dbReference type="InterPro" id="IPR010730">
    <property type="entry name" value="HET"/>
</dbReference>